<protein>
    <recommendedName>
        <fullName evidence="4">Methylaspartate ammonia-lyase</fullName>
    </recommendedName>
</protein>
<dbReference type="EMBL" id="JAFCLK010000026">
    <property type="protein sequence ID" value="MBR1139113.1"/>
    <property type="molecule type" value="Genomic_DNA"/>
</dbReference>
<organism evidence="2 3">
    <name type="scientific">Bradyrhizobium denitrificans</name>
    <dbReference type="NCBI Taxonomy" id="2734912"/>
    <lineage>
        <taxon>Bacteria</taxon>
        <taxon>Pseudomonadati</taxon>
        <taxon>Pseudomonadota</taxon>
        <taxon>Alphaproteobacteria</taxon>
        <taxon>Hyphomicrobiales</taxon>
        <taxon>Nitrobacteraceae</taxon>
        <taxon>Bradyrhizobium</taxon>
    </lineage>
</organism>
<gene>
    <name evidence="2" type="ORF">JQ619_25460</name>
</gene>
<dbReference type="InterPro" id="IPR008930">
    <property type="entry name" value="Terpenoid_cyclase/PrenylTrfase"/>
</dbReference>
<comment type="caution">
    <text evidence="2">The sequence shown here is derived from an EMBL/GenBank/DDBJ whole genome shotgun (WGS) entry which is preliminary data.</text>
</comment>
<evidence type="ECO:0000313" key="3">
    <source>
        <dbReference type="Proteomes" id="UP001314635"/>
    </source>
</evidence>
<keyword evidence="3" id="KW-1185">Reference proteome</keyword>
<name>A0ABS5GCN7_9BRAD</name>
<proteinExistence type="predicted"/>
<sequence>MRLLAMLILSMVLVGTSPARAELSFCPGLVKAVEPGLKGTAAAFIRSYEPGADEDALPLGLSTTAFVYDNALAAIALVACERVDQARTIGNALVQAATYDRTFDDGRLRNAYRAGPLGRGAALLPGWWDSQKNIWGEDPAQDGTATGNVAWAALALLTLHQATGEAAYLSGAKRLMDWIIANASHGSDGFSGGFHGYDPQQVRLTWMSTEHNADVYAVASWLFRLTSAPRYRDAAKTASRLLDRTFRGDHFLLGTKPDGSLADDNLLALDVQLWPWMAVPDAPDWRKALGFAQAHLAVDDGFDFNGDRDGVWVEGTAQAALAYRIVGNAAASQQLLAAMRNDGTSSGLLNATRSARVSTGLSIDPSGTSTIPDFFYYKRPHLGATAWAVLAETGWNPFTGAKVP</sequence>
<evidence type="ECO:0000313" key="2">
    <source>
        <dbReference type="EMBL" id="MBR1139113.1"/>
    </source>
</evidence>
<evidence type="ECO:0000256" key="1">
    <source>
        <dbReference type="SAM" id="SignalP"/>
    </source>
</evidence>
<dbReference type="SUPFAM" id="SSF48239">
    <property type="entry name" value="Terpenoid cyclases/Protein prenyltransferases"/>
    <property type="match status" value="1"/>
</dbReference>
<keyword evidence="1" id="KW-0732">Signal</keyword>
<dbReference type="Gene3D" id="1.50.10.20">
    <property type="match status" value="1"/>
</dbReference>
<dbReference type="Proteomes" id="UP001314635">
    <property type="component" value="Unassembled WGS sequence"/>
</dbReference>
<accession>A0ABS5GCN7</accession>
<reference evidence="3" key="1">
    <citation type="journal article" date="2021" name="ISME J.">
        <title>Evolutionary origin and ecological implication of a unique nif island in free-living Bradyrhizobium lineages.</title>
        <authorList>
            <person name="Tao J."/>
        </authorList>
    </citation>
    <scope>NUCLEOTIDE SEQUENCE [LARGE SCALE GENOMIC DNA]</scope>
    <source>
        <strain evidence="3">SZCCT0094</strain>
    </source>
</reference>
<feature type="signal peptide" evidence="1">
    <location>
        <begin position="1"/>
        <end position="21"/>
    </location>
</feature>
<evidence type="ECO:0008006" key="4">
    <source>
        <dbReference type="Google" id="ProtNLM"/>
    </source>
</evidence>
<feature type="chain" id="PRO_5046544036" description="Methylaspartate ammonia-lyase" evidence="1">
    <location>
        <begin position="22"/>
        <end position="404"/>
    </location>
</feature>
<dbReference type="RefSeq" id="WP_172236665.1">
    <property type="nucleotide sequence ID" value="NZ_JABFDP010000011.1"/>
</dbReference>